<dbReference type="PANTHER" id="PTHR30537:SF26">
    <property type="entry name" value="GLYCINE CLEAVAGE SYSTEM TRANSCRIPTIONAL ACTIVATOR"/>
    <property type="match status" value="1"/>
</dbReference>
<protein>
    <submittedName>
        <fullName evidence="6">LysR family transcriptional regulator</fullName>
    </submittedName>
</protein>
<evidence type="ECO:0000259" key="5">
    <source>
        <dbReference type="PROSITE" id="PS50931"/>
    </source>
</evidence>
<evidence type="ECO:0000256" key="2">
    <source>
        <dbReference type="ARBA" id="ARBA00023015"/>
    </source>
</evidence>
<keyword evidence="4" id="KW-0804">Transcription</keyword>
<dbReference type="PANTHER" id="PTHR30537">
    <property type="entry name" value="HTH-TYPE TRANSCRIPTIONAL REGULATOR"/>
    <property type="match status" value="1"/>
</dbReference>
<dbReference type="PRINTS" id="PR00039">
    <property type="entry name" value="HTHLYSR"/>
</dbReference>
<sequence length="295" mass="32640">MLNPKALPPLKSLSVFAIASKSSNFSEAAIKLSLTQSAVSHQIINLENFLGCKLFIRSANKTELTEQGEQLAIAVNQGLSLIENAVSTIQGTVDPCIHFGVYSAFAIHRLTPALNELLAKTPELDLRLKMLQRGEPETGLGLDIILSDKPVNDLAYQCICLKKERYFPVFSTALCPQGATLSSLLQDDSIKLIDLPSGGSWKKWQEEQNVTFPQKQQQEFSHSILILKAALAGQGIALLGESLIEPELANQQLIKLSDKYVSFPQDGYYFSYHKKRAKDANITLIRHWLMSLLSV</sequence>
<evidence type="ECO:0000256" key="1">
    <source>
        <dbReference type="ARBA" id="ARBA00009437"/>
    </source>
</evidence>
<dbReference type="PROSITE" id="PS50931">
    <property type="entry name" value="HTH_LYSR"/>
    <property type="match status" value="1"/>
</dbReference>
<dbReference type="SUPFAM" id="SSF46785">
    <property type="entry name" value="Winged helix' DNA-binding domain"/>
    <property type="match status" value="1"/>
</dbReference>
<dbReference type="InterPro" id="IPR005119">
    <property type="entry name" value="LysR_subst-bd"/>
</dbReference>
<evidence type="ECO:0000256" key="4">
    <source>
        <dbReference type="ARBA" id="ARBA00023163"/>
    </source>
</evidence>
<dbReference type="InterPro" id="IPR036388">
    <property type="entry name" value="WH-like_DNA-bd_sf"/>
</dbReference>
<organism evidence="6 7">
    <name type="scientific">Thalassotalea insulae</name>
    <dbReference type="NCBI Taxonomy" id="2056778"/>
    <lineage>
        <taxon>Bacteria</taxon>
        <taxon>Pseudomonadati</taxon>
        <taxon>Pseudomonadota</taxon>
        <taxon>Gammaproteobacteria</taxon>
        <taxon>Alteromonadales</taxon>
        <taxon>Colwelliaceae</taxon>
        <taxon>Thalassotalea</taxon>
    </lineage>
</organism>
<dbReference type="RefSeq" id="WP_284242895.1">
    <property type="nucleotide sequence ID" value="NZ_BSST01000001.1"/>
</dbReference>
<proteinExistence type="inferred from homology"/>
<dbReference type="Pfam" id="PF00126">
    <property type="entry name" value="HTH_1"/>
    <property type="match status" value="1"/>
</dbReference>
<dbReference type="Gene3D" id="3.40.190.10">
    <property type="entry name" value="Periplasmic binding protein-like II"/>
    <property type="match status" value="2"/>
</dbReference>
<keyword evidence="7" id="KW-1185">Reference proteome</keyword>
<dbReference type="SUPFAM" id="SSF53850">
    <property type="entry name" value="Periplasmic binding protein-like II"/>
    <property type="match status" value="1"/>
</dbReference>
<gene>
    <name evidence="6" type="ORF">tinsulaeT_04060</name>
</gene>
<comment type="caution">
    <text evidence="6">The sequence shown here is derived from an EMBL/GenBank/DDBJ whole genome shotgun (WGS) entry which is preliminary data.</text>
</comment>
<dbReference type="InterPro" id="IPR036390">
    <property type="entry name" value="WH_DNA-bd_sf"/>
</dbReference>
<dbReference type="InterPro" id="IPR058163">
    <property type="entry name" value="LysR-type_TF_proteobact-type"/>
</dbReference>
<accession>A0ABQ6GMH6</accession>
<evidence type="ECO:0000313" key="6">
    <source>
        <dbReference type="EMBL" id="GLX77066.1"/>
    </source>
</evidence>
<keyword evidence="3" id="KW-0238">DNA-binding</keyword>
<feature type="domain" description="HTH lysR-type" evidence="5">
    <location>
        <begin position="8"/>
        <end position="65"/>
    </location>
</feature>
<dbReference type="InterPro" id="IPR000847">
    <property type="entry name" value="LysR_HTH_N"/>
</dbReference>
<keyword evidence="2" id="KW-0805">Transcription regulation</keyword>
<dbReference type="Pfam" id="PF03466">
    <property type="entry name" value="LysR_substrate"/>
    <property type="match status" value="1"/>
</dbReference>
<dbReference type="EMBL" id="BSST01000001">
    <property type="protein sequence ID" value="GLX77066.1"/>
    <property type="molecule type" value="Genomic_DNA"/>
</dbReference>
<evidence type="ECO:0000256" key="3">
    <source>
        <dbReference type="ARBA" id="ARBA00023125"/>
    </source>
</evidence>
<reference evidence="6 7" key="1">
    <citation type="submission" date="2023-03" db="EMBL/GenBank/DDBJ databases">
        <title>Draft genome sequence of Thalassotalea insulae KCTC 62186T.</title>
        <authorList>
            <person name="Sawabe T."/>
        </authorList>
    </citation>
    <scope>NUCLEOTIDE SEQUENCE [LARGE SCALE GENOMIC DNA]</scope>
    <source>
        <strain evidence="6 7">KCTC 62186</strain>
    </source>
</reference>
<dbReference type="Proteomes" id="UP001157186">
    <property type="component" value="Unassembled WGS sequence"/>
</dbReference>
<name>A0ABQ6GMH6_9GAMM</name>
<comment type="similarity">
    <text evidence="1">Belongs to the LysR transcriptional regulatory family.</text>
</comment>
<dbReference type="Gene3D" id="1.10.10.10">
    <property type="entry name" value="Winged helix-like DNA-binding domain superfamily/Winged helix DNA-binding domain"/>
    <property type="match status" value="1"/>
</dbReference>
<evidence type="ECO:0000313" key="7">
    <source>
        <dbReference type="Proteomes" id="UP001157186"/>
    </source>
</evidence>